<accession>A0A4Y1R218</accession>
<dbReference type="AlphaFoldDB" id="A0A4Y1R218"/>
<reference evidence="1" key="1">
    <citation type="journal article" date="2019" name="Science">
        <title>Mutation of a bHLH transcription factor allowed almond domestication.</title>
        <authorList>
            <person name="Sanchez-Perez R."/>
            <person name="Pavan S."/>
            <person name="Mazzeo R."/>
            <person name="Moldovan C."/>
            <person name="Aiese Cigliano R."/>
            <person name="Del Cueto J."/>
            <person name="Ricciardi F."/>
            <person name="Lotti C."/>
            <person name="Ricciardi L."/>
            <person name="Dicenta F."/>
            <person name="Lopez-Marques R.L."/>
            <person name="Lindberg Moller B."/>
        </authorList>
    </citation>
    <scope>NUCLEOTIDE SEQUENCE</scope>
</reference>
<proteinExistence type="predicted"/>
<sequence length="114" mass="12445">MVKVDDDARNLLQQMGSKGRRLLALFQSNINICPMVEEADTDGANAAPFVLQNTIFRLISSCTGRPVLCSIGASVGIDIIKAELWLSSICDIDVLRFGHFGKLVVVGTELMDLY</sequence>
<dbReference type="EMBL" id="AP019298">
    <property type="protein sequence ID" value="BBG98161.1"/>
    <property type="molecule type" value="Genomic_DNA"/>
</dbReference>
<gene>
    <name evidence="1" type="ORF">Prudu_007491</name>
</gene>
<name>A0A4Y1R218_PRUDU</name>
<protein>
    <submittedName>
        <fullName evidence="1">Uncharacterized protein</fullName>
    </submittedName>
</protein>
<organism evidence="1">
    <name type="scientific">Prunus dulcis</name>
    <name type="common">Almond</name>
    <name type="synonym">Amygdalus dulcis</name>
    <dbReference type="NCBI Taxonomy" id="3755"/>
    <lineage>
        <taxon>Eukaryota</taxon>
        <taxon>Viridiplantae</taxon>
        <taxon>Streptophyta</taxon>
        <taxon>Embryophyta</taxon>
        <taxon>Tracheophyta</taxon>
        <taxon>Spermatophyta</taxon>
        <taxon>Magnoliopsida</taxon>
        <taxon>eudicotyledons</taxon>
        <taxon>Gunneridae</taxon>
        <taxon>Pentapetalae</taxon>
        <taxon>rosids</taxon>
        <taxon>fabids</taxon>
        <taxon>Rosales</taxon>
        <taxon>Rosaceae</taxon>
        <taxon>Amygdaloideae</taxon>
        <taxon>Amygdaleae</taxon>
        <taxon>Prunus</taxon>
    </lineage>
</organism>
<evidence type="ECO:0000313" key="1">
    <source>
        <dbReference type="EMBL" id="BBG98161.1"/>
    </source>
</evidence>